<name>A0ABS8S0L0_DATST</name>
<feature type="compositionally biased region" description="Basic and acidic residues" evidence="1">
    <location>
        <begin position="65"/>
        <end position="78"/>
    </location>
</feature>
<keyword evidence="3" id="KW-1185">Reference proteome</keyword>
<proteinExistence type="predicted"/>
<dbReference type="EMBL" id="JACEIK010000216">
    <property type="protein sequence ID" value="MCD7452562.1"/>
    <property type="molecule type" value="Genomic_DNA"/>
</dbReference>
<evidence type="ECO:0000256" key="1">
    <source>
        <dbReference type="SAM" id="MobiDB-lite"/>
    </source>
</evidence>
<evidence type="ECO:0000313" key="3">
    <source>
        <dbReference type="Proteomes" id="UP000823775"/>
    </source>
</evidence>
<organism evidence="2 3">
    <name type="scientific">Datura stramonium</name>
    <name type="common">Jimsonweed</name>
    <name type="synonym">Common thornapple</name>
    <dbReference type="NCBI Taxonomy" id="4076"/>
    <lineage>
        <taxon>Eukaryota</taxon>
        <taxon>Viridiplantae</taxon>
        <taxon>Streptophyta</taxon>
        <taxon>Embryophyta</taxon>
        <taxon>Tracheophyta</taxon>
        <taxon>Spermatophyta</taxon>
        <taxon>Magnoliopsida</taxon>
        <taxon>eudicotyledons</taxon>
        <taxon>Gunneridae</taxon>
        <taxon>Pentapetalae</taxon>
        <taxon>asterids</taxon>
        <taxon>lamiids</taxon>
        <taxon>Solanales</taxon>
        <taxon>Solanaceae</taxon>
        <taxon>Solanoideae</taxon>
        <taxon>Datureae</taxon>
        <taxon>Datura</taxon>
    </lineage>
</organism>
<feature type="region of interest" description="Disordered" evidence="1">
    <location>
        <begin position="58"/>
        <end position="87"/>
    </location>
</feature>
<evidence type="ECO:0000313" key="2">
    <source>
        <dbReference type="EMBL" id="MCD7452562.1"/>
    </source>
</evidence>
<feature type="region of interest" description="Disordered" evidence="1">
    <location>
        <begin position="115"/>
        <end position="143"/>
    </location>
</feature>
<protein>
    <submittedName>
        <fullName evidence="2">Uncharacterized protein</fullName>
    </submittedName>
</protein>
<accession>A0ABS8S0L0</accession>
<dbReference type="Proteomes" id="UP000823775">
    <property type="component" value="Unassembled WGS sequence"/>
</dbReference>
<gene>
    <name evidence="2" type="ORF">HAX54_017480</name>
</gene>
<comment type="caution">
    <text evidence="2">The sequence shown here is derived from an EMBL/GenBank/DDBJ whole genome shotgun (WGS) entry which is preliminary data.</text>
</comment>
<sequence length="143" mass="16694">MGGWNPKLSGGCRHKKYEEGRQRSCVQWYTWLLVVSDRSSVVHRWSVKEVFAEEIRSNLGKNRQQKREKIDEREEEKGHRRGGGLVGSACSRWHREHVRRENLLAEESERGRVLISDPRRQNQLKGRECLSEDGGSKKLEIQA</sequence>
<reference evidence="2 3" key="1">
    <citation type="journal article" date="2021" name="BMC Genomics">
        <title>Datura genome reveals duplications of psychoactive alkaloid biosynthetic genes and high mutation rate following tissue culture.</title>
        <authorList>
            <person name="Rajewski A."/>
            <person name="Carter-House D."/>
            <person name="Stajich J."/>
            <person name="Litt A."/>
        </authorList>
    </citation>
    <scope>NUCLEOTIDE SEQUENCE [LARGE SCALE GENOMIC DNA]</scope>
    <source>
        <strain evidence="2">AR-01</strain>
    </source>
</reference>